<dbReference type="EMBL" id="WIXE01023849">
    <property type="protein sequence ID" value="KAK5966134.1"/>
    <property type="molecule type" value="Genomic_DNA"/>
</dbReference>
<dbReference type="PANTHER" id="PTHR46219:SF5">
    <property type="entry name" value="SHKT DOMAIN-CONTAINING PROTEIN"/>
    <property type="match status" value="1"/>
</dbReference>
<gene>
    <name evidence="7" type="ORF">GCK32_016031</name>
</gene>
<evidence type="ECO:0000313" key="8">
    <source>
        <dbReference type="Proteomes" id="UP001331761"/>
    </source>
</evidence>
<feature type="compositionally biased region" description="Acidic residues" evidence="4">
    <location>
        <begin position="52"/>
        <end position="76"/>
    </location>
</feature>
<comment type="caution">
    <text evidence="7">The sequence shown here is derived from an EMBL/GenBank/DDBJ whole genome shotgun (WGS) entry which is preliminary data.</text>
</comment>
<feature type="compositionally biased region" description="Low complexity" evidence="4">
    <location>
        <begin position="137"/>
        <end position="147"/>
    </location>
</feature>
<sequence>MRLFIVLYIQLSVICAQDNDSPSTEAKSKEFLLSQQTANARNVTADIASNEDYYEEDYELDEEEKEMEEQDEEEGEGENRTTSLVTRSMKGTSAEAETSRPTDENEGETTQAMTTTPVPTEAITSETIPPQPTKAQTSTRNVPRVTPRPVPCLDKTNPNTGISDCPFRRNLCNQAGYAQLMRQQCPRTCGFCGSQRVQLEPSIGVCTDLINPRSIDLINPRTGHSDCPNRRPLCRNRIYQKLMREQCPRTCGYCTDSSVISQTPDQEDCTNSTPRILCITRRQFCHNRDARIREQMEAQCAVTCGLCSAKNASP</sequence>
<dbReference type="PROSITE" id="PS51670">
    <property type="entry name" value="SHKT"/>
    <property type="match status" value="1"/>
</dbReference>
<keyword evidence="2" id="KW-1015">Disulfide bond</keyword>
<dbReference type="Proteomes" id="UP001331761">
    <property type="component" value="Unassembled WGS sequence"/>
</dbReference>
<accession>A0AAN8I9S3</accession>
<evidence type="ECO:0000256" key="3">
    <source>
        <dbReference type="PROSITE-ProRule" id="PRU01005"/>
    </source>
</evidence>
<keyword evidence="1 5" id="KW-0732">Signal</keyword>
<dbReference type="SMART" id="SM00254">
    <property type="entry name" value="ShKT"/>
    <property type="match status" value="3"/>
</dbReference>
<evidence type="ECO:0000256" key="1">
    <source>
        <dbReference type="ARBA" id="ARBA00022729"/>
    </source>
</evidence>
<evidence type="ECO:0000313" key="7">
    <source>
        <dbReference type="EMBL" id="KAK5966134.1"/>
    </source>
</evidence>
<name>A0AAN8I9S3_TRICO</name>
<organism evidence="7 8">
    <name type="scientific">Trichostrongylus colubriformis</name>
    <name type="common">Black scour worm</name>
    <dbReference type="NCBI Taxonomy" id="6319"/>
    <lineage>
        <taxon>Eukaryota</taxon>
        <taxon>Metazoa</taxon>
        <taxon>Ecdysozoa</taxon>
        <taxon>Nematoda</taxon>
        <taxon>Chromadorea</taxon>
        <taxon>Rhabditida</taxon>
        <taxon>Rhabditina</taxon>
        <taxon>Rhabditomorpha</taxon>
        <taxon>Strongyloidea</taxon>
        <taxon>Trichostrongylidae</taxon>
        <taxon>Trichostrongylus</taxon>
    </lineage>
</organism>
<proteinExistence type="predicted"/>
<feature type="compositionally biased region" description="Polar residues" evidence="4">
    <location>
        <begin position="122"/>
        <end position="136"/>
    </location>
</feature>
<feature type="domain" description="ShKT" evidence="6">
    <location>
        <begin position="152"/>
        <end position="192"/>
    </location>
</feature>
<dbReference type="PANTHER" id="PTHR46219">
    <property type="entry name" value="PROTEIN CBG11138"/>
    <property type="match status" value="1"/>
</dbReference>
<evidence type="ECO:0000256" key="5">
    <source>
        <dbReference type="SAM" id="SignalP"/>
    </source>
</evidence>
<dbReference type="Pfam" id="PF01549">
    <property type="entry name" value="ShK"/>
    <property type="match status" value="3"/>
</dbReference>
<feature type="compositionally biased region" description="Low complexity" evidence="4">
    <location>
        <begin position="109"/>
        <end position="120"/>
    </location>
</feature>
<evidence type="ECO:0000256" key="2">
    <source>
        <dbReference type="ARBA" id="ARBA00023157"/>
    </source>
</evidence>
<dbReference type="AlphaFoldDB" id="A0AAN8I9S3"/>
<keyword evidence="8" id="KW-1185">Reference proteome</keyword>
<reference evidence="7 8" key="1">
    <citation type="submission" date="2019-10" db="EMBL/GenBank/DDBJ databases">
        <title>Assembly and Annotation for the nematode Trichostrongylus colubriformis.</title>
        <authorList>
            <person name="Martin J."/>
        </authorList>
    </citation>
    <scope>NUCLEOTIDE SEQUENCE [LARGE SCALE GENOMIC DNA]</scope>
    <source>
        <strain evidence="7">G859</strain>
        <tissue evidence="7">Whole worm</tissue>
    </source>
</reference>
<dbReference type="FunFam" id="1.10.10.1940:FF:000002">
    <property type="entry name" value="PHAryngeal gland Toxin-related"/>
    <property type="match status" value="1"/>
</dbReference>
<feature type="compositionally biased region" description="Polar residues" evidence="4">
    <location>
        <begin position="80"/>
        <end position="91"/>
    </location>
</feature>
<feature type="compositionally biased region" description="Polar residues" evidence="4">
    <location>
        <begin position="33"/>
        <end position="42"/>
    </location>
</feature>
<feature type="signal peptide" evidence="5">
    <location>
        <begin position="1"/>
        <end position="16"/>
    </location>
</feature>
<evidence type="ECO:0000259" key="6">
    <source>
        <dbReference type="PROSITE" id="PS51670"/>
    </source>
</evidence>
<feature type="chain" id="PRO_5042879366" description="ShKT domain-containing protein" evidence="5">
    <location>
        <begin position="17"/>
        <end position="314"/>
    </location>
</feature>
<feature type="region of interest" description="Disordered" evidence="4">
    <location>
        <begin position="18"/>
        <end position="155"/>
    </location>
</feature>
<evidence type="ECO:0000256" key="4">
    <source>
        <dbReference type="SAM" id="MobiDB-lite"/>
    </source>
</evidence>
<protein>
    <recommendedName>
        <fullName evidence="6">ShKT domain-containing protein</fullName>
    </recommendedName>
</protein>
<dbReference type="Gene3D" id="1.10.10.1870">
    <property type="entry name" value="ShTK domain-like"/>
    <property type="match status" value="1"/>
</dbReference>
<dbReference type="Gene3D" id="1.10.10.1940">
    <property type="match status" value="1"/>
</dbReference>
<dbReference type="InterPro" id="IPR003582">
    <property type="entry name" value="ShKT_dom"/>
</dbReference>
<comment type="caution">
    <text evidence="3">Lacks conserved residue(s) required for the propagation of feature annotation.</text>
</comment>